<gene>
    <name evidence="3" type="ORF">CDAUBV1_LOCUS5606</name>
</gene>
<dbReference type="InterPro" id="IPR029060">
    <property type="entry name" value="PIN-like_dom_sf"/>
</dbReference>
<protein>
    <submittedName>
        <fullName evidence="3">Uncharacterized protein</fullName>
    </submittedName>
</protein>
<evidence type="ECO:0000313" key="4">
    <source>
        <dbReference type="Proteomes" id="UP001497525"/>
    </source>
</evidence>
<name>A0AAV2T8P9_CALDB</name>
<sequence length="870" mass="97634">MPVTGVEQILCSNPLTFEAFMLHGRTVVVDGEDFLRCYGPNEPYFHVFGGEYLELAEFWRDILANIKQCEIDPLFVFSSSTERRGLQLLYQLQGMKWRIKNLVNLEKLKFTPEVCKILPPLSQSLLADLLCSMKITQLRTPYCIKRSCSSLAVMLNCPLMADAAEYFLLSAKAPMRAYPGFDFIPLQLSRITPFILNRRSSGTITPSTDRASEGQAYGLPVHRFLPEFSELSKVPEFYRTFIFLLLGSDAIPRINLPKPVYSRMDEIEGGDYKTRRWNTLVEWLSQFKGETLEPLDRILACYLPDDRVYCIYSLIDSLLTYIPTPTVASTLSQLLQRPASSPKKVYVCQGNGICAKQKSVQEANRYVQHPKDEWKSVVHQVLHGCSDEDVEQPDFSVGWPASLVRAFQLSELAGYLLVPLYCSGGVVLPMPVEQSNSTLSVFEASRPLRVLHYRLLAGLEHRLGKEYKLIGLKPNAIEYIRCGCSLVRHEISVAPLDLDTKTDTTSSILGDYLELTFPPGIPDADWLLSLAVCIAVYHRHQRQGSNDCSHRLTESPVALAVIITAVANALNVDIVNHDLCVHYQDIARLARSKVDCTSEYSGAFLTPAFRVDYVHAFNAIQIIYECLRSLVSVLDALLPQKPRTIGFRFPPAWVIFPSGQLVHWLAASLANQEPGARYHSAMRFWLPRLYRFQANNKGAPAELKRMAFLVDSLLTTAESLISEHVCIPEVSYTQHDLPANMDKFQPVRDNFSFFAIDLFRGAHETFSSTPAATIKSANHNRFTQFPATSGNNTKGDGVSVKASLTPESVPKNIHLKDAPTGFRQQLRSGFSQSIPKGLNSCGNRPYRGRVSTGYSQRLLNRLDAHNGEKA</sequence>
<evidence type="ECO:0000256" key="2">
    <source>
        <dbReference type="SAM" id="MobiDB-lite"/>
    </source>
</evidence>
<dbReference type="InterPro" id="IPR026832">
    <property type="entry name" value="Asteroid"/>
</dbReference>
<dbReference type="SUPFAM" id="SSF88723">
    <property type="entry name" value="PIN domain-like"/>
    <property type="match status" value="1"/>
</dbReference>
<comment type="similarity">
    <text evidence="1">Belongs to the asteroid family.</text>
</comment>
<dbReference type="Proteomes" id="UP001497525">
    <property type="component" value="Unassembled WGS sequence"/>
</dbReference>
<organism evidence="3 4">
    <name type="scientific">Calicophoron daubneyi</name>
    <name type="common">Rumen fluke</name>
    <name type="synonym">Paramphistomum daubneyi</name>
    <dbReference type="NCBI Taxonomy" id="300641"/>
    <lineage>
        <taxon>Eukaryota</taxon>
        <taxon>Metazoa</taxon>
        <taxon>Spiralia</taxon>
        <taxon>Lophotrochozoa</taxon>
        <taxon>Platyhelminthes</taxon>
        <taxon>Trematoda</taxon>
        <taxon>Digenea</taxon>
        <taxon>Plagiorchiida</taxon>
        <taxon>Pronocephalata</taxon>
        <taxon>Paramphistomoidea</taxon>
        <taxon>Paramphistomidae</taxon>
        <taxon>Calicophoron</taxon>
    </lineage>
</organism>
<dbReference type="AlphaFoldDB" id="A0AAV2T8P9"/>
<feature type="compositionally biased region" description="Polar residues" evidence="2">
    <location>
        <begin position="785"/>
        <end position="794"/>
    </location>
</feature>
<dbReference type="PANTHER" id="PTHR15665">
    <property type="entry name" value="ASTEROID PROTEIN"/>
    <property type="match status" value="1"/>
</dbReference>
<accession>A0AAV2T8P9</accession>
<dbReference type="EMBL" id="CAXLJL010000134">
    <property type="protein sequence ID" value="CAL5132765.1"/>
    <property type="molecule type" value="Genomic_DNA"/>
</dbReference>
<feature type="region of interest" description="Disordered" evidence="2">
    <location>
        <begin position="833"/>
        <end position="852"/>
    </location>
</feature>
<dbReference type="PANTHER" id="PTHR15665:SF1">
    <property type="entry name" value="PROTEIN ASTEROID HOMOLOG 1"/>
    <property type="match status" value="1"/>
</dbReference>
<feature type="region of interest" description="Disordered" evidence="2">
    <location>
        <begin position="785"/>
        <end position="805"/>
    </location>
</feature>
<comment type="caution">
    <text evidence="3">The sequence shown here is derived from an EMBL/GenBank/DDBJ whole genome shotgun (WGS) entry which is preliminary data.</text>
</comment>
<reference evidence="3" key="1">
    <citation type="submission" date="2024-06" db="EMBL/GenBank/DDBJ databases">
        <authorList>
            <person name="Liu X."/>
            <person name="Lenzi L."/>
            <person name="Haldenby T S."/>
            <person name="Uol C."/>
        </authorList>
    </citation>
    <scope>NUCLEOTIDE SEQUENCE</scope>
</reference>
<evidence type="ECO:0000313" key="3">
    <source>
        <dbReference type="EMBL" id="CAL5132765.1"/>
    </source>
</evidence>
<evidence type="ECO:0000256" key="1">
    <source>
        <dbReference type="ARBA" id="ARBA00007398"/>
    </source>
</evidence>
<proteinExistence type="inferred from homology"/>